<reference evidence="7" key="1">
    <citation type="submission" date="2015-01" db="EMBL/GenBank/DDBJ databases">
        <authorList>
            <person name="Aksoy S."/>
            <person name="Warren W."/>
            <person name="Wilson R.K."/>
        </authorList>
    </citation>
    <scope>NUCLEOTIDE SEQUENCE [LARGE SCALE GENOMIC DNA]</scope>
    <source>
        <strain evidence="7">IAEA</strain>
    </source>
</reference>
<protein>
    <recommendedName>
        <fullName evidence="8">Protein kinase domain-containing protein</fullName>
    </recommendedName>
</protein>
<proteinExistence type="predicted"/>
<keyword evidence="1" id="KW-0723">Serine/threonine-protein kinase</keyword>
<keyword evidence="7" id="KW-1185">Reference proteome</keyword>
<evidence type="ECO:0000256" key="2">
    <source>
        <dbReference type="ARBA" id="ARBA00022679"/>
    </source>
</evidence>
<keyword evidence="3" id="KW-0547">Nucleotide-binding</keyword>
<dbReference type="EnsemblMetazoa" id="GPPI049062-RA">
    <property type="protein sequence ID" value="GPPI049062-PA"/>
    <property type="gene ID" value="GPPI049062"/>
</dbReference>
<evidence type="ECO:0000256" key="1">
    <source>
        <dbReference type="ARBA" id="ARBA00022527"/>
    </source>
</evidence>
<dbReference type="GO" id="GO:0005737">
    <property type="term" value="C:cytoplasm"/>
    <property type="evidence" value="ECO:0007669"/>
    <property type="project" value="TreeGrafter"/>
</dbReference>
<organism evidence="6 7">
    <name type="scientific">Glossina palpalis gambiensis</name>
    <dbReference type="NCBI Taxonomy" id="67801"/>
    <lineage>
        <taxon>Eukaryota</taxon>
        <taxon>Metazoa</taxon>
        <taxon>Ecdysozoa</taxon>
        <taxon>Arthropoda</taxon>
        <taxon>Hexapoda</taxon>
        <taxon>Insecta</taxon>
        <taxon>Pterygota</taxon>
        <taxon>Neoptera</taxon>
        <taxon>Endopterygota</taxon>
        <taxon>Diptera</taxon>
        <taxon>Brachycera</taxon>
        <taxon>Muscomorpha</taxon>
        <taxon>Hippoboscoidea</taxon>
        <taxon>Glossinidae</taxon>
        <taxon>Glossina</taxon>
    </lineage>
</organism>
<dbReference type="Proteomes" id="UP000092460">
    <property type="component" value="Unassembled WGS sequence"/>
</dbReference>
<evidence type="ECO:0000256" key="3">
    <source>
        <dbReference type="ARBA" id="ARBA00022741"/>
    </source>
</evidence>
<dbReference type="InterPro" id="IPR011009">
    <property type="entry name" value="Kinase-like_dom_sf"/>
</dbReference>
<dbReference type="GO" id="GO:0004674">
    <property type="term" value="F:protein serine/threonine kinase activity"/>
    <property type="evidence" value="ECO:0007669"/>
    <property type="project" value="UniProtKB-KW"/>
</dbReference>
<keyword evidence="5" id="KW-0067">ATP-binding</keyword>
<keyword evidence="2" id="KW-0808">Transferase</keyword>
<dbReference type="PANTHER" id="PTHR46485">
    <property type="entry name" value="LIM DOMAIN KINASE 1"/>
    <property type="match status" value="1"/>
</dbReference>
<dbReference type="EMBL" id="JXJN01025584">
    <property type="status" value="NOT_ANNOTATED_CDS"/>
    <property type="molecule type" value="Genomic_DNA"/>
</dbReference>
<dbReference type="STRING" id="67801.A0A1B0C4P6"/>
<evidence type="ECO:0000313" key="6">
    <source>
        <dbReference type="EnsemblMetazoa" id="GPPI049062-PA"/>
    </source>
</evidence>
<evidence type="ECO:0000313" key="7">
    <source>
        <dbReference type="Proteomes" id="UP000092460"/>
    </source>
</evidence>
<evidence type="ECO:0000256" key="5">
    <source>
        <dbReference type="ARBA" id="ARBA00022840"/>
    </source>
</evidence>
<dbReference type="GO" id="GO:0005634">
    <property type="term" value="C:nucleus"/>
    <property type="evidence" value="ECO:0007669"/>
    <property type="project" value="TreeGrafter"/>
</dbReference>
<name>A0A1B0C4P6_9MUSC</name>
<dbReference type="GO" id="GO:0005524">
    <property type="term" value="F:ATP binding"/>
    <property type="evidence" value="ECO:0007669"/>
    <property type="project" value="UniProtKB-KW"/>
</dbReference>
<sequence>MYSSYAQSLVLPHFQVLQTRKFYPLVLSQMEIPELHNLEARKDLPPKYPLLSNVKLVRSGRRCLALNMNISTNLQPIATLKMYPNFVSKFRRLLNVTHRTTGQVMVLKMNQLRANRPNMLREVQLLNKLSHPNILRPNINILYASSRSKPINQEYQSMDFFTHALGSDDNLIRINKVSLL</sequence>
<dbReference type="AlphaFoldDB" id="A0A1B0C4P6"/>
<reference evidence="6" key="2">
    <citation type="submission" date="2020-05" db="UniProtKB">
        <authorList>
            <consortium name="EnsemblMetazoa"/>
        </authorList>
    </citation>
    <scope>IDENTIFICATION</scope>
    <source>
        <strain evidence="6">IAEA</strain>
    </source>
</reference>
<dbReference type="GO" id="GO:0030036">
    <property type="term" value="P:actin cytoskeleton organization"/>
    <property type="evidence" value="ECO:0007669"/>
    <property type="project" value="TreeGrafter"/>
</dbReference>
<dbReference type="Gene3D" id="3.30.200.20">
    <property type="entry name" value="Phosphorylase Kinase, domain 1"/>
    <property type="match status" value="1"/>
</dbReference>
<evidence type="ECO:0008006" key="8">
    <source>
        <dbReference type="Google" id="ProtNLM"/>
    </source>
</evidence>
<evidence type="ECO:0000256" key="4">
    <source>
        <dbReference type="ARBA" id="ARBA00022777"/>
    </source>
</evidence>
<accession>A0A1B0C4P6</accession>
<dbReference type="SUPFAM" id="SSF56112">
    <property type="entry name" value="Protein kinase-like (PK-like)"/>
    <property type="match status" value="1"/>
</dbReference>
<dbReference type="VEuPathDB" id="VectorBase:GPPI049062"/>
<dbReference type="InterPro" id="IPR050940">
    <property type="entry name" value="Actin_reg-Ser/Thr_kinase"/>
</dbReference>
<keyword evidence="4" id="KW-0418">Kinase</keyword>
<dbReference type="PANTHER" id="PTHR46485:SF5">
    <property type="entry name" value="CENTER DIVIDER, ISOFORM A"/>
    <property type="match status" value="1"/>
</dbReference>